<accession>A0A0F8Y6N4</accession>
<name>A0A0F8Y6N4_9ZZZZ</name>
<evidence type="ECO:0000313" key="1">
    <source>
        <dbReference type="EMBL" id="KKK77097.1"/>
    </source>
</evidence>
<organism evidence="1">
    <name type="scientific">marine sediment metagenome</name>
    <dbReference type="NCBI Taxonomy" id="412755"/>
    <lineage>
        <taxon>unclassified sequences</taxon>
        <taxon>metagenomes</taxon>
        <taxon>ecological metagenomes</taxon>
    </lineage>
</organism>
<feature type="non-terminal residue" evidence="1">
    <location>
        <position position="1"/>
    </location>
</feature>
<reference evidence="1" key="1">
    <citation type="journal article" date="2015" name="Nature">
        <title>Complex archaea that bridge the gap between prokaryotes and eukaryotes.</title>
        <authorList>
            <person name="Spang A."/>
            <person name="Saw J.H."/>
            <person name="Jorgensen S.L."/>
            <person name="Zaremba-Niedzwiedzka K."/>
            <person name="Martijn J."/>
            <person name="Lind A.E."/>
            <person name="van Eijk R."/>
            <person name="Schleper C."/>
            <person name="Guy L."/>
            <person name="Ettema T.J."/>
        </authorList>
    </citation>
    <scope>NUCLEOTIDE SEQUENCE</scope>
</reference>
<proteinExistence type="predicted"/>
<sequence>ARDKQKEAEMTLLEQAMTGAFGPETNEEKLRVALETIMKGSHHSGVGNMLAKAALEQVYGPIKVDLDADPGLVDPWELVSEMAELMAEDERLIHEYGIDLGSAEGEYGESQYLAKVRALLERRI</sequence>
<gene>
    <name evidence="1" type="ORF">LCGC14_2857010</name>
</gene>
<dbReference type="AlphaFoldDB" id="A0A0F8Y6N4"/>
<comment type="caution">
    <text evidence="1">The sequence shown here is derived from an EMBL/GenBank/DDBJ whole genome shotgun (WGS) entry which is preliminary data.</text>
</comment>
<dbReference type="EMBL" id="LAZR01055118">
    <property type="protein sequence ID" value="KKK77097.1"/>
    <property type="molecule type" value="Genomic_DNA"/>
</dbReference>
<protein>
    <submittedName>
        <fullName evidence="1">Uncharacterized protein</fullName>
    </submittedName>
</protein>